<dbReference type="VEuPathDB" id="FungiDB:FUN_024893"/>
<evidence type="ECO:0000313" key="2">
    <source>
        <dbReference type="EMBL" id="PKK63789.1"/>
    </source>
</evidence>
<keyword evidence="1" id="KW-1133">Transmembrane helix</keyword>
<reference evidence="2 3" key="1">
    <citation type="submission" date="2016-04" db="EMBL/GenBank/DDBJ databases">
        <title>Genome analyses suggest a sexual origin of heterokaryosis in a supposedly ancient asexual fungus.</title>
        <authorList>
            <person name="Ropars J."/>
            <person name="Sedzielewska K."/>
            <person name="Noel J."/>
            <person name="Charron P."/>
            <person name="Farinelli L."/>
            <person name="Marton T."/>
            <person name="Kruger M."/>
            <person name="Pelin A."/>
            <person name="Brachmann A."/>
            <person name="Corradi N."/>
        </authorList>
    </citation>
    <scope>NUCLEOTIDE SEQUENCE [LARGE SCALE GENOMIC DNA]</scope>
    <source>
        <strain evidence="2 3">C2</strain>
    </source>
</reference>
<dbReference type="VEuPathDB" id="FungiDB:FUN_024892"/>
<sequence>MGIFTNSCIYLSMYKISKETSKKLGTKYEPIPFVSGRTKNVTLEERVQIKINPNARNNYLQLDNLAIQLRKIQKKKLLKTEKFSHSNTQFQYTMYFSTFLKVIFVVSLCFLTLNVEAQRNNAVAKAKDPLSCLPSGSPCGSGYPRCCSYRCVRGRCI</sequence>
<reference evidence="2 3" key="2">
    <citation type="submission" date="2017-10" db="EMBL/GenBank/DDBJ databases">
        <title>Extensive intraspecific genome diversity in a model arbuscular mycorrhizal fungus.</title>
        <authorList>
            <person name="Chen E.C.H."/>
            <person name="Morin E."/>
            <person name="Baudet D."/>
            <person name="Noel J."/>
            <person name="Ndikumana S."/>
            <person name="Charron P."/>
            <person name="St-Onge C."/>
            <person name="Giorgi J."/>
            <person name="Grigoriev I.V."/>
            <person name="Roux C."/>
            <person name="Martin F.M."/>
            <person name="Corradi N."/>
        </authorList>
    </citation>
    <scope>NUCLEOTIDE SEQUENCE [LARGE SCALE GENOMIC DNA]</scope>
    <source>
        <strain evidence="2 3">C2</strain>
    </source>
</reference>
<name>A0A2N1MQ85_9GLOM</name>
<organism evidence="2 3">
    <name type="scientific">Rhizophagus irregularis</name>
    <dbReference type="NCBI Taxonomy" id="588596"/>
    <lineage>
        <taxon>Eukaryota</taxon>
        <taxon>Fungi</taxon>
        <taxon>Fungi incertae sedis</taxon>
        <taxon>Mucoromycota</taxon>
        <taxon>Glomeromycotina</taxon>
        <taxon>Glomeromycetes</taxon>
        <taxon>Glomerales</taxon>
        <taxon>Glomeraceae</taxon>
        <taxon>Rhizophagus</taxon>
    </lineage>
</organism>
<dbReference type="Proteomes" id="UP000233469">
    <property type="component" value="Unassembled WGS sequence"/>
</dbReference>
<comment type="caution">
    <text evidence="2">The sequence shown here is derived from an EMBL/GenBank/DDBJ whole genome shotgun (WGS) entry which is preliminary data.</text>
</comment>
<gene>
    <name evidence="2" type="ORF">RhiirC2_716730</name>
</gene>
<accession>A0A2N1MQ85</accession>
<protein>
    <submittedName>
        <fullName evidence="2">Uncharacterized protein</fullName>
    </submittedName>
</protein>
<evidence type="ECO:0000256" key="1">
    <source>
        <dbReference type="SAM" id="Phobius"/>
    </source>
</evidence>
<dbReference type="EMBL" id="LLXL01001572">
    <property type="protein sequence ID" value="PKK63789.1"/>
    <property type="molecule type" value="Genomic_DNA"/>
</dbReference>
<keyword evidence="1" id="KW-0812">Transmembrane</keyword>
<evidence type="ECO:0000313" key="3">
    <source>
        <dbReference type="Proteomes" id="UP000233469"/>
    </source>
</evidence>
<keyword evidence="1" id="KW-0472">Membrane</keyword>
<dbReference type="AlphaFoldDB" id="A0A2N1MQ85"/>
<feature type="transmembrane region" description="Helical" evidence="1">
    <location>
        <begin position="92"/>
        <end position="113"/>
    </location>
</feature>
<proteinExistence type="predicted"/>